<proteinExistence type="predicted"/>
<dbReference type="GO" id="GO:0036503">
    <property type="term" value="P:ERAD pathway"/>
    <property type="evidence" value="ECO:0007669"/>
    <property type="project" value="TreeGrafter"/>
</dbReference>
<dbReference type="PANTHER" id="PTHR44360:SF1">
    <property type="entry name" value="DNAJ HOMOLOG SUBFAMILY B MEMBER 9"/>
    <property type="match status" value="1"/>
</dbReference>
<dbReference type="PROSITE" id="PS50076">
    <property type="entry name" value="DNAJ_2"/>
    <property type="match status" value="1"/>
</dbReference>
<dbReference type="GO" id="GO:0005783">
    <property type="term" value="C:endoplasmic reticulum"/>
    <property type="evidence" value="ECO:0007669"/>
    <property type="project" value="TreeGrafter"/>
</dbReference>
<dbReference type="Gene3D" id="1.10.287.110">
    <property type="entry name" value="DnaJ domain"/>
    <property type="match status" value="1"/>
</dbReference>
<dbReference type="PANTHER" id="PTHR44360">
    <property type="entry name" value="DNAJ HOMOLOG SUBFAMILY B MEMBER 9"/>
    <property type="match status" value="1"/>
</dbReference>
<dbReference type="PRINTS" id="PR00625">
    <property type="entry name" value="JDOMAIN"/>
</dbReference>
<dbReference type="GO" id="GO:0051787">
    <property type="term" value="F:misfolded protein binding"/>
    <property type="evidence" value="ECO:0007669"/>
    <property type="project" value="TreeGrafter"/>
</dbReference>
<keyword evidence="2" id="KW-0732">Signal</keyword>
<dbReference type="GO" id="GO:0051087">
    <property type="term" value="F:protein-folding chaperone binding"/>
    <property type="evidence" value="ECO:0007669"/>
    <property type="project" value="TreeGrafter"/>
</dbReference>
<dbReference type="SMART" id="SM00271">
    <property type="entry name" value="DnaJ"/>
    <property type="match status" value="1"/>
</dbReference>
<sequence>MKKIQFLCITFCLLLPDASTAFVEDHYEVLGISRNATQSEVKKAFRRLSLQYHPDKNSSPDAAQKFGRIAEAYEVLSDPKRRAEYDDSIEIMIIDLTSDFFGFLQHSWKIIQHFWSDLQEALQVPFRDVLCMGFDVSMFEYSVVVFRSLLGTFGDDEDEPTGAPCCAGRRRRCTQGRAAADAGRGWEGVVWRDPCGQGWPREPLRMRRRRRGPCNRAVSDSRSLSPAWGLKGAVFRGSSLVPAKAPAGRGCGEEAQAAWKAAGKGNVNGHGNRGWCPLRGSFPGSLPETAV</sequence>
<feature type="signal peptide" evidence="2">
    <location>
        <begin position="1"/>
        <end position="21"/>
    </location>
</feature>
<feature type="domain" description="J" evidence="3">
    <location>
        <begin position="25"/>
        <end position="89"/>
    </location>
</feature>
<accession>A0A061RJT1</accession>
<dbReference type="SUPFAM" id="SSF46565">
    <property type="entry name" value="Chaperone J-domain"/>
    <property type="match status" value="1"/>
</dbReference>
<reference evidence="4" key="1">
    <citation type="submission" date="2014-05" db="EMBL/GenBank/DDBJ databases">
        <title>The transcriptome of the halophilic microalga Tetraselmis sp. GSL018 isolated from the Great Salt Lake, Utah.</title>
        <authorList>
            <person name="Jinkerson R.E."/>
            <person name="D'Adamo S."/>
            <person name="Posewitz M.C."/>
        </authorList>
    </citation>
    <scope>NUCLEOTIDE SEQUENCE</scope>
    <source>
        <strain evidence="4">GSL018</strain>
    </source>
</reference>
<feature type="chain" id="PRO_5001605886" evidence="2">
    <location>
        <begin position="22"/>
        <end position="291"/>
    </location>
</feature>
<gene>
    <name evidence="4" type="primary">DNAJB9</name>
    <name evidence="4" type="ORF">TSPGSL018_3083</name>
</gene>
<dbReference type="InterPro" id="IPR001623">
    <property type="entry name" value="DnaJ_domain"/>
</dbReference>
<evidence type="ECO:0000259" key="3">
    <source>
        <dbReference type="PROSITE" id="PS50076"/>
    </source>
</evidence>
<dbReference type="InterPro" id="IPR051948">
    <property type="entry name" value="Hsp70_co-chaperone_J-domain"/>
</dbReference>
<organism evidence="4">
    <name type="scientific">Tetraselmis sp. GSL018</name>
    <dbReference type="NCBI Taxonomy" id="582737"/>
    <lineage>
        <taxon>Eukaryota</taxon>
        <taxon>Viridiplantae</taxon>
        <taxon>Chlorophyta</taxon>
        <taxon>core chlorophytes</taxon>
        <taxon>Chlorodendrophyceae</taxon>
        <taxon>Chlorodendrales</taxon>
        <taxon>Chlorodendraceae</taxon>
        <taxon>Tetraselmis</taxon>
    </lineage>
</organism>
<dbReference type="EMBL" id="GBEZ01015218">
    <property type="protein sequence ID" value="JAC70925.1"/>
    <property type="molecule type" value="Transcribed_RNA"/>
</dbReference>
<dbReference type="Pfam" id="PF00226">
    <property type="entry name" value="DnaJ"/>
    <property type="match status" value="1"/>
</dbReference>
<keyword evidence="1" id="KW-0143">Chaperone</keyword>
<evidence type="ECO:0000313" key="4">
    <source>
        <dbReference type="EMBL" id="JAC70925.1"/>
    </source>
</evidence>
<dbReference type="AlphaFoldDB" id="A0A061RJT1"/>
<evidence type="ECO:0000256" key="1">
    <source>
        <dbReference type="ARBA" id="ARBA00023186"/>
    </source>
</evidence>
<dbReference type="InterPro" id="IPR036869">
    <property type="entry name" value="J_dom_sf"/>
</dbReference>
<dbReference type="CDD" id="cd06257">
    <property type="entry name" value="DnaJ"/>
    <property type="match status" value="1"/>
</dbReference>
<protein>
    <submittedName>
        <fullName evidence="4">DnaJ homolog subfamily B member 9</fullName>
    </submittedName>
</protein>
<evidence type="ECO:0000256" key="2">
    <source>
        <dbReference type="SAM" id="SignalP"/>
    </source>
</evidence>
<name>A0A061RJT1_9CHLO</name>